<organism evidence="3 4">
    <name type="scientific">Stieleria marina</name>
    <dbReference type="NCBI Taxonomy" id="1930275"/>
    <lineage>
        <taxon>Bacteria</taxon>
        <taxon>Pseudomonadati</taxon>
        <taxon>Planctomycetota</taxon>
        <taxon>Planctomycetia</taxon>
        <taxon>Pirellulales</taxon>
        <taxon>Pirellulaceae</taxon>
        <taxon>Stieleria</taxon>
    </lineage>
</organism>
<dbReference type="PANTHER" id="PTHR42852">
    <property type="entry name" value="THIOL:DISULFIDE INTERCHANGE PROTEIN DSBE"/>
    <property type="match status" value="1"/>
</dbReference>
<dbReference type="GO" id="GO:0016209">
    <property type="term" value="F:antioxidant activity"/>
    <property type="evidence" value="ECO:0007669"/>
    <property type="project" value="InterPro"/>
</dbReference>
<dbReference type="AlphaFoldDB" id="A0A517P1X8"/>
<dbReference type="Pfam" id="PF09865">
    <property type="entry name" value="DUF2092"/>
    <property type="match status" value="1"/>
</dbReference>
<dbReference type="InterPro" id="IPR019207">
    <property type="entry name" value="DUF2092"/>
</dbReference>
<dbReference type="InterPro" id="IPR013766">
    <property type="entry name" value="Thioredoxin_domain"/>
</dbReference>
<name>A0A517P1X8_9BACT</name>
<dbReference type="Gene3D" id="3.40.30.10">
    <property type="entry name" value="Glutaredoxin"/>
    <property type="match status" value="1"/>
</dbReference>
<proteinExistence type="predicted"/>
<evidence type="ECO:0000256" key="1">
    <source>
        <dbReference type="SAM" id="MobiDB-lite"/>
    </source>
</evidence>
<evidence type="ECO:0000313" key="4">
    <source>
        <dbReference type="Proteomes" id="UP000319817"/>
    </source>
</evidence>
<dbReference type="InterPro" id="IPR050553">
    <property type="entry name" value="Thioredoxin_ResA/DsbE_sf"/>
</dbReference>
<dbReference type="PANTHER" id="PTHR42852:SF17">
    <property type="entry name" value="THIOREDOXIN-LIKE PROTEIN HI_1115"/>
    <property type="match status" value="1"/>
</dbReference>
<sequence length="494" mass="54866">MATSRIMILHSSLDCLYAQMSRFIPIVYSTLLGTLLVAGATVADDPPAKKKSGEATTQKDDQPSFKLSKDVEEVLLPLFRSIAKADVSRATVELNAETFSNGSVVDRKKSTYQIASTHPNKFTVYLKQPDQRTRLYCDGKDFFAAVAPDAFFRLPEPIDLFNAVFEMPVPMGPYPEAVFALTFAGADPALSLLGGMESVEIVDRGKFRGSIPAVHLKGVQDDGVVWDFWISQEKEPKPLRLSVNLTRMLRDNAQMRMEQGVSYELRYDFLTWRVSGKVDEKLFKYDPPKDATEFKSLDDYYAKIAQDNSRHPLLGKKAPQFEAELLNGKVLGPKQLQGKVVVIDFWATWCSPCVEAMPVLQQVCDEFADKDVVLLAINVGEDTKKIKEFVKKQGWKLNVVLDDQMEVSKGFNAEVIPLTMLVSKAGIVESMHFGFPGAEPLKQRLTDELEVLTLGGVIETATPQEKKKKAADGKAAQTKKAASTPARKTTAKKK</sequence>
<accession>A0A517P1X8</accession>
<protein>
    <submittedName>
        <fullName evidence="3">Thiol-disulfide oxidoreductase ResA</fullName>
    </submittedName>
</protein>
<dbReference type="GO" id="GO:0016491">
    <property type="term" value="F:oxidoreductase activity"/>
    <property type="evidence" value="ECO:0007669"/>
    <property type="project" value="InterPro"/>
</dbReference>
<dbReference type="CDD" id="cd02966">
    <property type="entry name" value="TlpA_like_family"/>
    <property type="match status" value="1"/>
</dbReference>
<reference evidence="3 4" key="1">
    <citation type="submission" date="2019-02" db="EMBL/GenBank/DDBJ databases">
        <title>Deep-cultivation of Planctomycetes and their phenomic and genomic characterization uncovers novel biology.</title>
        <authorList>
            <person name="Wiegand S."/>
            <person name="Jogler M."/>
            <person name="Boedeker C."/>
            <person name="Pinto D."/>
            <person name="Vollmers J."/>
            <person name="Rivas-Marin E."/>
            <person name="Kohn T."/>
            <person name="Peeters S.H."/>
            <person name="Heuer A."/>
            <person name="Rast P."/>
            <person name="Oberbeckmann S."/>
            <person name="Bunk B."/>
            <person name="Jeske O."/>
            <person name="Meyerdierks A."/>
            <person name="Storesund J.E."/>
            <person name="Kallscheuer N."/>
            <person name="Luecker S."/>
            <person name="Lage O.M."/>
            <person name="Pohl T."/>
            <person name="Merkel B.J."/>
            <person name="Hornburger P."/>
            <person name="Mueller R.-W."/>
            <person name="Bruemmer F."/>
            <person name="Labrenz M."/>
            <person name="Spormann A.M."/>
            <person name="Op den Camp H."/>
            <person name="Overmann J."/>
            <person name="Amann R."/>
            <person name="Jetten M.S.M."/>
            <person name="Mascher T."/>
            <person name="Medema M.H."/>
            <person name="Devos D.P."/>
            <person name="Kaster A.-K."/>
            <person name="Ovreas L."/>
            <person name="Rohde M."/>
            <person name="Galperin M.Y."/>
            <person name="Jogler C."/>
        </authorList>
    </citation>
    <scope>NUCLEOTIDE SEQUENCE [LARGE SCALE GENOMIC DNA]</scope>
    <source>
        <strain evidence="3 4">K23_9</strain>
    </source>
</reference>
<feature type="compositionally biased region" description="Low complexity" evidence="1">
    <location>
        <begin position="473"/>
        <end position="482"/>
    </location>
</feature>
<dbReference type="SUPFAM" id="SSF52833">
    <property type="entry name" value="Thioredoxin-like"/>
    <property type="match status" value="1"/>
</dbReference>
<dbReference type="InterPro" id="IPR000866">
    <property type="entry name" value="AhpC/TSA"/>
</dbReference>
<gene>
    <name evidence="3" type="primary">resA_7</name>
    <name evidence="3" type="ORF">K239x_53890</name>
</gene>
<keyword evidence="4" id="KW-1185">Reference proteome</keyword>
<evidence type="ECO:0000259" key="2">
    <source>
        <dbReference type="PROSITE" id="PS51352"/>
    </source>
</evidence>
<evidence type="ECO:0000313" key="3">
    <source>
        <dbReference type="EMBL" id="QDT13371.1"/>
    </source>
</evidence>
<dbReference type="EMBL" id="CP036526">
    <property type="protein sequence ID" value="QDT13371.1"/>
    <property type="molecule type" value="Genomic_DNA"/>
</dbReference>
<dbReference type="Pfam" id="PF00578">
    <property type="entry name" value="AhpC-TSA"/>
    <property type="match status" value="1"/>
</dbReference>
<dbReference type="Proteomes" id="UP000319817">
    <property type="component" value="Chromosome"/>
</dbReference>
<dbReference type="InterPro" id="IPR036249">
    <property type="entry name" value="Thioredoxin-like_sf"/>
</dbReference>
<dbReference type="PROSITE" id="PS51352">
    <property type="entry name" value="THIOREDOXIN_2"/>
    <property type="match status" value="1"/>
</dbReference>
<feature type="domain" description="Thioredoxin" evidence="2">
    <location>
        <begin position="312"/>
        <end position="451"/>
    </location>
</feature>
<feature type="region of interest" description="Disordered" evidence="1">
    <location>
        <begin position="463"/>
        <end position="494"/>
    </location>
</feature>